<dbReference type="PANTHER" id="PTHR42789:SF1">
    <property type="entry name" value="D-ISOMER SPECIFIC 2-HYDROXYACID DEHYDROGENASE FAMILY PROTEIN (AFU_ORTHOLOGUE AFUA_6G10090)"/>
    <property type="match status" value="1"/>
</dbReference>
<evidence type="ECO:0000256" key="4">
    <source>
        <dbReference type="RuleBase" id="RU003719"/>
    </source>
</evidence>
<dbReference type="SUPFAM" id="SSF52283">
    <property type="entry name" value="Formate/glycerate dehydrogenase catalytic domain-like"/>
    <property type="match status" value="1"/>
</dbReference>
<dbReference type="Pfam" id="PF02826">
    <property type="entry name" value="2-Hacid_dh_C"/>
    <property type="match status" value="1"/>
</dbReference>
<evidence type="ECO:0000313" key="7">
    <source>
        <dbReference type="EMBL" id="MFC5269942.1"/>
    </source>
</evidence>
<dbReference type="InterPro" id="IPR050857">
    <property type="entry name" value="D-2-hydroxyacid_DH"/>
</dbReference>
<dbReference type="Pfam" id="PF00389">
    <property type="entry name" value="2-Hacid_dh"/>
    <property type="match status" value="1"/>
</dbReference>
<dbReference type="InterPro" id="IPR006140">
    <property type="entry name" value="D-isomer_DH_NAD-bd"/>
</dbReference>
<evidence type="ECO:0000259" key="6">
    <source>
        <dbReference type="Pfam" id="PF02826"/>
    </source>
</evidence>
<comment type="similarity">
    <text evidence="1 4">Belongs to the D-isomer specific 2-hydroxyacid dehydrogenase family.</text>
</comment>
<dbReference type="EMBL" id="JBHSKT010000002">
    <property type="protein sequence ID" value="MFC5269942.1"/>
    <property type="molecule type" value="Genomic_DNA"/>
</dbReference>
<dbReference type="PANTHER" id="PTHR42789">
    <property type="entry name" value="D-ISOMER SPECIFIC 2-HYDROXYACID DEHYDROGENASE FAMILY PROTEIN (AFU_ORTHOLOGUE AFUA_6G10090)"/>
    <property type="match status" value="1"/>
</dbReference>
<sequence>MKPNCLIVDLMHPSIIDLLEEAGFTVSYRPEIKPDEVKAALKGFRVLMVRSKLHITEELLSEADELQIIARAGAGVDNIDEAALIRRNIQLVNAPEGNRDAVGEFTVGLLLALFRNIVKADKEVREHIWHREENRGEEIFGKTIGIIGYGNMGKAFARCLLGFNCRVIANDTFNDAIFDENAERVSLSEIFEQADVVSFHIPYTPENYHFANAAFFRSFRKKVWVLSTARGEIMDYTALVAGLQAGRLKGAALDVLENEKLGTLNARQQVNFEFLAQAPNVILTPHIAGWTHQSYQKINEVLVQKIKAIHYQKDGLR</sequence>
<keyword evidence="8" id="KW-1185">Reference proteome</keyword>
<dbReference type="InterPro" id="IPR036291">
    <property type="entry name" value="NAD(P)-bd_dom_sf"/>
</dbReference>
<dbReference type="InterPro" id="IPR029753">
    <property type="entry name" value="D-isomer_DH_CS"/>
</dbReference>
<dbReference type="RefSeq" id="WP_378016320.1">
    <property type="nucleotide sequence ID" value="NZ_JBHSKT010000002.1"/>
</dbReference>
<accession>A0ABW0E6E3</accession>
<gene>
    <name evidence="7" type="ORF">ACFPIB_04920</name>
</gene>
<dbReference type="Gene3D" id="3.40.50.720">
    <property type="entry name" value="NAD(P)-binding Rossmann-like Domain"/>
    <property type="match status" value="2"/>
</dbReference>
<feature type="domain" description="D-isomer specific 2-hydroxyacid dehydrogenase NAD-binding" evidence="6">
    <location>
        <begin position="107"/>
        <end position="288"/>
    </location>
</feature>
<evidence type="ECO:0000256" key="1">
    <source>
        <dbReference type="ARBA" id="ARBA00005854"/>
    </source>
</evidence>
<feature type="domain" description="D-isomer specific 2-hydroxyacid dehydrogenase catalytic" evidence="5">
    <location>
        <begin position="6"/>
        <end position="309"/>
    </location>
</feature>
<reference evidence="8" key="1">
    <citation type="journal article" date="2019" name="Int. J. Syst. Evol. Microbiol.">
        <title>The Global Catalogue of Microorganisms (GCM) 10K type strain sequencing project: providing services to taxonomists for standard genome sequencing and annotation.</title>
        <authorList>
            <consortium name="The Broad Institute Genomics Platform"/>
            <consortium name="The Broad Institute Genome Sequencing Center for Infectious Disease"/>
            <person name="Wu L."/>
            <person name="Ma J."/>
        </authorList>
    </citation>
    <scope>NUCLEOTIDE SEQUENCE [LARGE SCALE GENOMIC DNA]</scope>
    <source>
        <strain evidence="8">KACC 12602</strain>
    </source>
</reference>
<dbReference type="SUPFAM" id="SSF51735">
    <property type="entry name" value="NAD(P)-binding Rossmann-fold domains"/>
    <property type="match status" value="1"/>
</dbReference>
<organism evidence="7 8">
    <name type="scientific">Adhaeribacter terreus</name>
    <dbReference type="NCBI Taxonomy" id="529703"/>
    <lineage>
        <taxon>Bacteria</taxon>
        <taxon>Pseudomonadati</taxon>
        <taxon>Bacteroidota</taxon>
        <taxon>Cytophagia</taxon>
        <taxon>Cytophagales</taxon>
        <taxon>Hymenobacteraceae</taxon>
        <taxon>Adhaeribacter</taxon>
    </lineage>
</organism>
<comment type="caution">
    <text evidence="7">The sequence shown here is derived from an EMBL/GenBank/DDBJ whole genome shotgun (WGS) entry which is preliminary data.</text>
</comment>
<keyword evidence="2 4" id="KW-0560">Oxidoreductase</keyword>
<keyword evidence="3" id="KW-0520">NAD</keyword>
<protein>
    <submittedName>
        <fullName evidence="7">NAD(P)-dependent oxidoreductase</fullName>
    </submittedName>
</protein>
<dbReference type="Proteomes" id="UP001596161">
    <property type="component" value="Unassembled WGS sequence"/>
</dbReference>
<evidence type="ECO:0000259" key="5">
    <source>
        <dbReference type="Pfam" id="PF00389"/>
    </source>
</evidence>
<evidence type="ECO:0000256" key="2">
    <source>
        <dbReference type="ARBA" id="ARBA00023002"/>
    </source>
</evidence>
<evidence type="ECO:0000313" key="8">
    <source>
        <dbReference type="Proteomes" id="UP001596161"/>
    </source>
</evidence>
<name>A0ABW0E6E3_9BACT</name>
<proteinExistence type="inferred from homology"/>
<evidence type="ECO:0000256" key="3">
    <source>
        <dbReference type="ARBA" id="ARBA00023027"/>
    </source>
</evidence>
<dbReference type="PROSITE" id="PS00670">
    <property type="entry name" value="D_2_HYDROXYACID_DH_2"/>
    <property type="match status" value="1"/>
</dbReference>
<dbReference type="InterPro" id="IPR006139">
    <property type="entry name" value="D-isomer_2_OHA_DH_cat_dom"/>
</dbReference>